<gene>
    <name evidence="1" type="ORF">ABIA52_002192</name>
</gene>
<accession>A0ABW8N6W3</accession>
<keyword evidence="2" id="KW-1185">Reference proteome</keyword>
<organism evidence="1 2">
    <name type="scientific">Paenarthrobacter histidinolovorans</name>
    <dbReference type="NCBI Taxonomy" id="43664"/>
    <lineage>
        <taxon>Bacteria</taxon>
        <taxon>Bacillati</taxon>
        <taxon>Actinomycetota</taxon>
        <taxon>Actinomycetes</taxon>
        <taxon>Micrococcales</taxon>
        <taxon>Micrococcaceae</taxon>
        <taxon>Paenarthrobacter</taxon>
    </lineage>
</organism>
<comment type="caution">
    <text evidence="1">The sequence shown here is derived from an EMBL/GenBank/DDBJ whole genome shotgun (WGS) entry which is preliminary data.</text>
</comment>
<proteinExistence type="predicted"/>
<dbReference type="Proteomes" id="UP001620520">
    <property type="component" value="Unassembled WGS sequence"/>
</dbReference>
<evidence type="ECO:0000313" key="1">
    <source>
        <dbReference type="EMBL" id="MFK4639303.1"/>
    </source>
</evidence>
<reference evidence="1 2" key="1">
    <citation type="submission" date="2024-10" db="EMBL/GenBank/DDBJ databases">
        <title>Novel secondary metabolite-producing bacteria for plant disease control.</title>
        <authorList>
            <person name="Chevrette M."/>
        </authorList>
    </citation>
    <scope>NUCLEOTIDE SEQUENCE [LARGE SCALE GENOMIC DNA]</scope>
    <source>
        <strain evidence="1 2">J30 TE3557</strain>
    </source>
</reference>
<evidence type="ECO:0000313" key="2">
    <source>
        <dbReference type="Proteomes" id="UP001620520"/>
    </source>
</evidence>
<name>A0ABW8N6W3_9MICC</name>
<protein>
    <submittedName>
        <fullName evidence="1">Uncharacterized protein</fullName>
    </submittedName>
</protein>
<sequence>MAKNIMDGKEWTAAEFAVLLPQDQDLARPELACVSCDGPAVFRAGPKRRPSFAAQHQHGCQLIAPAWSAFTYLAGQGWAPGLKTNHE</sequence>
<dbReference type="EMBL" id="JBIYEW010000003">
    <property type="protein sequence ID" value="MFK4639303.1"/>
    <property type="molecule type" value="Genomic_DNA"/>
</dbReference>